<dbReference type="Gene3D" id="1.10.10.60">
    <property type="entry name" value="Homeodomain-like"/>
    <property type="match status" value="1"/>
</dbReference>
<feature type="DNA-binding region" description="Homeobox" evidence="10">
    <location>
        <begin position="294"/>
        <end position="353"/>
    </location>
</feature>
<keyword evidence="6 10" id="KW-0238">DNA-binding</keyword>
<evidence type="ECO:0000256" key="9">
    <source>
        <dbReference type="ARBA" id="ARBA00023242"/>
    </source>
</evidence>
<reference evidence="14 15" key="1">
    <citation type="submission" date="2020-08" db="EMBL/GenBank/DDBJ databases">
        <authorList>
            <person name="Koutsovoulos G."/>
            <person name="Danchin GJ E."/>
        </authorList>
    </citation>
    <scope>NUCLEOTIDE SEQUENCE [LARGE SCALE GENOMIC DNA]</scope>
</reference>
<comment type="subcellular location">
    <subcellularLocation>
        <location evidence="1 10 11">Nucleus</location>
    </subcellularLocation>
</comment>
<protein>
    <submittedName>
        <fullName evidence="14">Uncharacterized protein</fullName>
    </submittedName>
</protein>
<keyword evidence="5" id="KW-0805">Transcription regulation</keyword>
<organism evidence="14 15">
    <name type="scientific">Meloidogyne enterolobii</name>
    <name type="common">Root-knot nematode worm</name>
    <name type="synonym">Meloidogyne mayaguensis</name>
    <dbReference type="NCBI Taxonomy" id="390850"/>
    <lineage>
        <taxon>Eukaryota</taxon>
        <taxon>Metazoa</taxon>
        <taxon>Ecdysozoa</taxon>
        <taxon>Nematoda</taxon>
        <taxon>Chromadorea</taxon>
        <taxon>Rhabditida</taxon>
        <taxon>Tylenchina</taxon>
        <taxon>Tylenchomorpha</taxon>
        <taxon>Tylenchoidea</taxon>
        <taxon>Meloidogynidae</taxon>
        <taxon>Meloidogyninae</taxon>
        <taxon>Meloidogyne</taxon>
    </lineage>
</organism>
<dbReference type="SUPFAM" id="SSF46689">
    <property type="entry name" value="Homeodomain-like"/>
    <property type="match status" value="2"/>
</dbReference>
<dbReference type="Gene3D" id="1.10.10.10">
    <property type="entry name" value="Winged helix-like DNA-binding domain superfamily/Winged helix DNA-binding domain"/>
    <property type="match status" value="2"/>
</dbReference>
<evidence type="ECO:0000256" key="10">
    <source>
        <dbReference type="PROSITE-ProRule" id="PRU00108"/>
    </source>
</evidence>
<evidence type="ECO:0000256" key="2">
    <source>
        <dbReference type="ARBA" id="ARBA00005733"/>
    </source>
</evidence>
<dbReference type="PANTHER" id="PTHR45636">
    <property type="entry name" value="PAIRED BOX PROTEIN PAX-6-RELATED-RELATED"/>
    <property type="match status" value="1"/>
</dbReference>
<proteinExistence type="inferred from homology"/>
<evidence type="ECO:0000259" key="12">
    <source>
        <dbReference type="PROSITE" id="PS50071"/>
    </source>
</evidence>
<dbReference type="PRINTS" id="PR00027">
    <property type="entry name" value="PAIREDBOX"/>
</dbReference>
<evidence type="ECO:0000256" key="6">
    <source>
        <dbReference type="ARBA" id="ARBA00023125"/>
    </source>
</evidence>
<dbReference type="GO" id="GO:0000978">
    <property type="term" value="F:RNA polymerase II cis-regulatory region sequence-specific DNA binding"/>
    <property type="evidence" value="ECO:0007669"/>
    <property type="project" value="TreeGrafter"/>
</dbReference>
<dbReference type="Proteomes" id="UP000580250">
    <property type="component" value="Unassembled WGS sequence"/>
</dbReference>
<dbReference type="InterPro" id="IPR043565">
    <property type="entry name" value="PAX_fam"/>
</dbReference>
<dbReference type="InterPro" id="IPR017970">
    <property type="entry name" value="Homeobox_CS"/>
</dbReference>
<evidence type="ECO:0000259" key="13">
    <source>
        <dbReference type="PROSITE" id="PS51057"/>
    </source>
</evidence>
<name>A0A6V7WMN0_MELEN</name>
<dbReference type="CDD" id="cd00086">
    <property type="entry name" value="homeodomain"/>
    <property type="match status" value="1"/>
</dbReference>
<dbReference type="PROSITE" id="PS51057">
    <property type="entry name" value="PAIRED_2"/>
    <property type="match status" value="1"/>
</dbReference>
<dbReference type="InterPro" id="IPR001356">
    <property type="entry name" value="HD"/>
</dbReference>
<evidence type="ECO:0000256" key="4">
    <source>
        <dbReference type="ARBA" id="ARBA00022724"/>
    </source>
</evidence>
<dbReference type="PANTHER" id="PTHR45636:SF49">
    <property type="entry name" value="PAIRED BOX PROTEIN 3 HOMOLOG"/>
    <property type="match status" value="1"/>
</dbReference>
<keyword evidence="8" id="KW-0804">Transcription</keyword>
<keyword evidence="9 10" id="KW-0539">Nucleus</keyword>
<comment type="similarity">
    <text evidence="2">Belongs to the paired homeobox family.</text>
</comment>
<dbReference type="OrthoDB" id="3225452at2759"/>
<dbReference type="InterPro" id="IPR009057">
    <property type="entry name" value="Homeodomain-like_sf"/>
</dbReference>
<comment type="caution">
    <text evidence="14">The sequence shown here is derived from an EMBL/GenBank/DDBJ whole genome shotgun (WGS) entry which is preliminary data.</text>
</comment>
<dbReference type="EMBL" id="CAJEWN010000684">
    <property type="protein sequence ID" value="CAD2188278.1"/>
    <property type="molecule type" value="Genomic_DNA"/>
</dbReference>
<dbReference type="InterPro" id="IPR001523">
    <property type="entry name" value="Paired_dom"/>
</dbReference>
<evidence type="ECO:0000256" key="8">
    <source>
        <dbReference type="ARBA" id="ARBA00023163"/>
    </source>
</evidence>
<keyword evidence="7 10" id="KW-0371">Homeobox</keyword>
<accession>A0A6V7WMN0</accession>
<sequence length="470" mass="53600">MNKLNPNIKLTKSSPKCLIPETSLKRKQSTNFNIDSTIQQQSSPRITFENLLGQGRMNQLGGVFINGRPLPQEKRVQIVEMSRRGVKPCKISRELKVSHGAVSKILMRFNETGSISPGQIGGNPRSRISIQAVRQYILSIYKEKIDQNISALQIQQILVERGICSQKNVPSTPRINRLLKTQKQILQNKFKKESTINFKLIKEGINNEEEEQQKQLTRPLNHSIENILGGSISNNCNGNNLIVESRDFSECQSSNTSNFPNFVVPNNLNDPNKAVSVGSDEENNQQQFTLTMENRRARTAFNQEQLRLLEEVFNVNPYPVTTQKEWLVRKTKLDEDKIITWFSNRRARSRRKALQNGVTNFNNLFIEANNNLISSTIKANFLNQNKFINQKTFGEILINSGNQQQQQQNQQIFNNSPNGSLLPFTTFSQSSTIPTTNIPQLLPFFSPFGTFQYQNILKTNNQLNKPMSNN</sequence>
<evidence type="ECO:0000313" key="15">
    <source>
        <dbReference type="Proteomes" id="UP000580250"/>
    </source>
</evidence>
<dbReference type="PROSITE" id="PS50071">
    <property type="entry name" value="HOMEOBOX_2"/>
    <property type="match status" value="1"/>
</dbReference>
<dbReference type="Pfam" id="PF00046">
    <property type="entry name" value="Homeodomain"/>
    <property type="match status" value="1"/>
</dbReference>
<gene>
    <name evidence="14" type="ORF">MENT_LOCUS40918</name>
</gene>
<feature type="domain" description="Homeobox" evidence="12">
    <location>
        <begin position="292"/>
        <end position="352"/>
    </location>
</feature>
<evidence type="ECO:0000313" key="14">
    <source>
        <dbReference type="EMBL" id="CAD2188278.1"/>
    </source>
</evidence>
<evidence type="ECO:0000256" key="11">
    <source>
        <dbReference type="RuleBase" id="RU000682"/>
    </source>
</evidence>
<dbReference type="PROSITE" id="PS00027">
    <property type="entry name" value="HOMEOBOX_1"/>
    <property type="match status" value="1"/>
</dbReference>
<dbReference type="GO" id="GO:0000981">
    <property type="term" value="F:DNA-binding transcription factor activity, RNA polymerase II-specific"/>
    <property type="evidence" value="ECO:0007669"/>
    <property type="project" value="InterPro"/>
</dbReference>
<dbReference type="SMART" id="SM00351">
    <property type="entry name" value="PAX"/>
    <property type="match status" value="1"/>
</dbReference>
<evidence type="ECO:0000256" key="1">
    <source>
        <dbReference type="ARBA" id="ARBA00004123"/>
    </source>
</evidence>
<dbReference type="SMART" id="SM00389">
    <property type="entry name" value="HOX"/>
    <property type="match status" value="1"/>
</dbReference>
<keyword evidence="4" id="KW-0563">Paired box</keyword>
<evidence type="ECO:0000256" key="5">
    <source>
        <dbReference type="ARBA" id="ARBA00023015"/>
    </source>
</evidence>
<dbReference type="GO" id="GO:0005634">
    <property type="term" value="C:nucleus"/>
    <property type="evidence" value="ECO:0007669"/>
    <property type="project" value="UniProtKB-SubCell"/>
</dbReference>
<feature type="domain" description="Paired" evidence="13">
    <location>
        <begin position="53"/>
        <end position="182"/>
    </location>
</feature>
<dbReference type="InterPro" id="IPR036388">
    <property type="entry name" value="WH-like_DNA-bd_sf"/>
</dbReference>
<evidence type="ECO:0000256" key="7">
    <source>
        <dbReference type="ARBA" id="ARBA00023155"/>
    </source>
</evidence>
<evidence type="ECO:0000256" key="3">
    <source>
        <dbReference type="ARBA" id="ARBA00022473"/>
    </source>
</evidence>
<dbReference type="AlphaFoldDB" id="A0A6V7WMN0"/>
<dbReference type="Pfam" id="PF00292">
    <property type="entry name" value="PAX"/>
    <property type="match status" value="1"/>
</dbReference>
<keyword evidence="3" id="KW-0217">Developmental protein</keyword>